<evidence type="ECO:0000313" key="1">
    <source>
        <dbReference type="Proteomes" id="UP001165740"/>
    </source>
</evidence>
<dbReference type="AlphaFoldDB" id="A0A9W2YUA8"/>
<dbReference type="Proteomes" id="UP001165740">
    <property type="component" value="Chromosome 14"/>
</dbReference>
<name>A0A9W2YUA8_BIOGL</name>
<dbReference type="GeneID" id="106053177"/>
<proteinExistence type="predicted"/>
<gene>
    <name evidence="2" type="primary">LOC106053177</name>
</gene>
<protein>
    <submittedName>
        <fullName evidence="2">Uncharacterized protein LOC106053177 isoform X4</fullName>
    </submittedName>
</protein>
<reference evidence="2" key="1">
    <citation type="submission" date="2025-08" db="UniProtKB">
        <authorList>
            <consortium name="RefSeq"/>
        </authorList>
    </citation>
    <scope>IDENTIFICATION</scope>
</reference>
<sequence length="462" mass="52655">MYKEMTTYNKLDSINFLPRKEQSTIFQLRTGHTPLLNYHLNKINSTQLPLCRHCAHPFETVNHILFECPSLIHLRQTLLPLQPNITNTLYGRDEQLKKTAHYFFLGTVCKRAHSSAAIKLARRRRKGQVAQPVATLKVDNVTVSLDECNIQLTAATHWIEWCVTGLSSPILTLNISATTLQSQSECIRYTYTNSSSERNPINLSVSYLELDGCRRTNRTYCFLNSHIGDSVTEVVHLNPYTKQSYSGCQEKFIDGLDRYIYNGTLDTTSQDLSRRQIVYFEMQTSSLTGYYIVCQVSIYPNCDNTDTLGACYCRNVQHSKVELILNLTATMRFSNGTLRILWPQFGSSSDISNEELIPITYAQPVATLKVDNVHVSLDTCDFQLTTTHLIEWCVTGLHSYILTLNVSSTGLRSHNECIKFTYTFSSSECSPINFSVSYLELDGRRRANRKSCFLDIPVEEMQ</sequence>
<dbReference type="RefSeq" id="XP_055866304.1">
    <property type="nucleotide sequence ID" value="XM_056010329.1"/>
</dbReference>
<keyword evidence="1" id="KW-1185">Reference proteome</keyword>
<evidence type="ECO:0000313" key="2">
    <source>
        <dbReference type="RefSeq" id="XP_055866304.1"/>
    </source>
</evidence>
<accession>A0A9W2YUA8</accession>
<organism evidence="1 2">
    <name type="scientific">Biomphalaria glabrata</name>
    <name type="common">Bloodfluke planorb</name>
    <name type="synonym">Freshwater snail</name>
    <dbReference type="NCBI Taxonomy" id="6526"/>
    <lineage>
        <taxon>Eukaryota</taxon>
        <taxon>Metazoa</taxon>
        <taxon>Spiralia</taxon>
        <taxon>Lophotrochozoa</taxon>
        <taxon>Mollusca</taxon>
        <taxon>Gastropoda</taxon>
        <taxon>Heterobranchia</taxon>
        <taxon>Euthyneura</taxon>
        <taxon>Panpulmonata</taxon>
        <taxon>Hygrophila</taxon>
        <taxon>Lymnaeoidea</taxon>
        <taxon>Planorbidae</taxon>
        <taxon>Biomphalaria</taxon>
    </lineage>
</organism>